<proteinExistence type="predicted"/>
<accession>A0AAE0YCY0</accession>
<comment type="caution">
    <text evidence="2">The sequence shown here is derived from an EMBL/GenBank/DDBJ whole genome shotgun (WGS) entry which is preliminary data.</text>
</comment>
<name>A0AAE0YCY0_9GAST</name>
<protein>
    <submittedName>
        <fullName evidence="2">Uncharacterized protein</fullName>
    </submittedName>
</protein>
<evidence type="ECO:0000256" key="1">
    <source>
        <dbReference type="SAM" id="MobiDB-lite"/>
    </source>
</evidence>
<dbReference type="Proteomes" id="UP001283361">
    <property type="component" value="Unassembled WGS sequence"/>
</dbReference>
<feature type="region of interest" description="Disordered" evidence="1">
    <location>
        <begin position="109"/>
        <end position="128"/>
    </location>
</feature>
<gene>
    <name evidence="2" type="ORF">RRG08_034380</name>
</gene>
<feature type="compositionally biased region" description="Basic and acidic residues" evidence="1">
    <location>
        <begin position="116"/>
        <end position="128"/>
    </location>
</feature>
<reference evidence="2" key="1">
    <citation type="journal article" date="2023" name="G3 (Bethesda)">
        <title>A reference genome for the long-term kleptoplast-retaining sea slug Elysia crispata morphotype clarki.</title>
        <authorList>
            <person name="Eastman K.E."/>
            <person name="Pendleton A.L."/>
            <person name="Shaikh M.A."/>
            <person name="Suttiyut T."/>
            <person name="Ogas R."/>
            <person name="Tomko P."/>
            <person name="Gavelis G."/>
            <person name="Widhalm J.R."/>
            <person name="Wisecaver J.H."/>
        </authorList>
    </citation>
    <scope>NUCLEOTIDE SEQUENCE</scope>
    <source>
        <strain evidence="2">ECLA1</strain>
    </source>
</reference>
<keyword evidence="3" id="KW-1185">Reference proteome</keyword>
<organism evidence="2 3">
    <name type="scientific">Elysia crispata</name>
    <name type="common">lettuce slug</name>
    <dbReference type="NCBI Taxonomy" id="231223"/>
    <lineage>
        <taxon>Eukaryota</taxon>
        <taxon>Metazoa</taxon>
        <taxon>Spiralia</taxon>
        <taxon>Lophotrochozoa</taxon>
        <taxon>Mollusca</taxon>
        <taxon>Gastropoda</taxon>
        <taxon>Heterobranchia</taxon>
        <taxon>Euthyneura</taxon>
        <taxon>Panpulmonata</taxon>
        <taxon>Sacoglossa</taxon>
        <taxon>Placobranchoidea</taxon>
        <taxon>Plakobranchidae</taxon>
        <taxon>Elysia</taxon>
    </lineage>
</organism>
<evidence type="ECO:0000313" key="3">
    <source>
        <dbReference type="Proteomes" id="UP001283361"/>
    </source>
</evidence>
<sequence>MRSDPTFRQAKLELRVGTLKEVSRALGYSLAPLEAIKTLTHVTKYTLPGFWNCPGSRQVTSAFIQFEEGQDCLCTCIKMTQSFHVTVTTVMDLSAASNVNECPWQRYPGPRSLDAAPDRPQGDDRNPSTHLRMEALAHTREGIKYTLCPPQNLHLSEPHIADRGQTFCWLGVRRNVQFPSPLAK</sequence>
<evidence type="ECO:0000313" key="2">
    <source>
        <dbReference type="EMBL" id="KAK3741335.1"/>
    </source>
</evidence>
<dbReference type="EMBL" id="JAWDGP010006429">
    <property type="protein sequence ID" value="KAK3741335.1"/>
    <property type="molecule type" value="Genomic_DNA"/>
</dbReference>
<dbReference type="AlphaFoldDB" id="A0AAE0YCY0"/>